<organism evidence="1 2">
    <name type="scientific">Desulfonema magnum</name>
    <dbReference type="NCBI Taxonomy" id="45655"/>
    <lineage>
        <taxon>Bacteria</taxon>
        <taxon>Pseudomonadati</taxon>
        <taxon>Thermodesulfobacteriota</taxon>
        <taxon>Desulfobacteria</taxon>
        <taxon>Desulfobacterales</taxon>
        <taxon>Desulfococcaceae</taxon>
        <taxon>Desulfonema</taxon>
    </lineage>
</organism>
<evidence type="ECO:0000313" key="1">
    <source>
        <dbReference type="EMBL" id="QTA85381.1"/>
    </source>
</evidence>
<accession>A0A975BH76</accession>
<name>A0A975BH76_9BACT</name>
<reference evidence="1" key="1">
    <citation type="journal article" date="2021" name="Microb. Physiol.">
        <title>Proteogenomic Insights into the Physiology of Marine, Sulfate-Reducing, Filamentous Desulfonema limicola and Desulfonema magnum.</title>
        <authorList>
            <person name="Schnaars V."/>
            <person name="Wohlbrand L."/>
            <person name="Scheve S."/>
            <person name="Hinrichs C."/>
            <person name="Reinhardt R."/>
            <person name="Rabus R."/>
        </authorList>
    </citation>
    <scope>NUCLEOTIDE SEQUENCE</scope>
    <source>
        <strain evidence="1">4be13</strain>
    </source>
</reference>
<dbReference type="KEGG" id="dmm:dnm_013890"/>
<evidence type="ECO:0000313" key="2">
    <source>
        <dbReference type="Proteomes" id="UP000663722"/>
    </source>
</evidence>
<keyword evidence="2" id="KW-1185">Reference proteome</keyword>
<dbReference type="EMBL" id="CP061800">
    <property type="protein sequence ID" value="QTA85381.1"/>
    <property type="molecule type" value="Genomic_DNA"/>
</dbReference>
<dbReference type="AlphaFoldDB" id="A0A975BH76"/>
<gene>
    <name evidence="1" type="ORF">dnm_013890</name>
</gene>
<proteinExistence type="predicted"/>
<protein>
    <submittedName>
        <fullName evidence="1">Uncharacterized protein</fullName>
    </submittedName>
</protein>
<dbReference type="Proteomes" id="UP000663722">
    <property type="component" value="Chromosome"/>
</dbReference>
<sequence length="60" mass="6879">MQTEIWDRGFGDRKFGIRDLGSGAVKLQITNHKSQITNHKSQILHIITEGYDVRVKSILQ</sequence>